<dbReference type="HAMAP" id="MF_02225">
    <property type="entry name" value="CoaBC"/>
    <property type="match status" value="1"/>
</dbReference>
<organism evidence="7 8">
    <name type="scientific">Gehongia tenuis</name>
    <dbReference type="NCBI Taxonomy" id="2763655"/>
    <lineage>
        <taxon>Bacteria</taxon>
        <taxon>Bacillati</taxon>
        <taxon>Bacillota</taxon>
        <taxon>Clostridia</taxon>
        <taxon>Christensenellales</taxon>
        <taxon>Christensenellaceae</taxon>
        <taxon>Gehongia</taxon>
    </lineage>
</organism>
<keyword evidence="3" id="KW-0479">Metal-binding</keyword>
<name>A0A926HKA3_9FIRM</name>
<dbReference type="SUPFAM" id="SSF102645">
    <property type="entry name" value="CoaB-like"/>
    <property type="match status" value="1"/>
</dbReference>
<evidence type="ECO:0000256" key="1">
    <source>
        <dbReference type="ARBA" id="ARBA00022793"/>
    </source>
</evidence>
<feature type="binding site" evidence="3">
    <location>
        <position position="325"/>
    </location>
    <ligand>
        <name>CTP</name>
        <dbReference type="ChEBI" id="CHEBI:37563"/>
    </ligand>
</feature>
<comment type="similarity">
    <text evidence="3 4">In the C-terminal section; belongs to the PPC synthetase family.</text>
</comment>
<feature type="binding site" evidence="3">
    <location>
        <position position="339"/>
    </location>
    <ligand>
        <name>CTP</name>
        <dbReference type="ChEBI" id="CHEBI:37563"/>
    </ligand>
</feature>
<dbReference type="GO" id="GO:0015937">
    <property type="term" value="P:coenzyme A biosynthetic process"/>
    <property type="evidence" value="ECO:0007669"/>
    <property type="project" value="UniProtKB-UniRule"/>
</dbReference>
<dbReference type="EC" id="6.3.2.5" evidence="3"/>
<dbReference type="GO" id="GO:0004632">
    <property type="term" value="F:phosphopantothenate--cysteine ligase activity"/>
    <property type="evidence" value="ECO:0007669"/>
    <property type="project" value="UniProtKB-UniRule"/>
</dbReference>
<keyword evidence="3 4" id="KW-0285">Flavoprotein</keyword>
<evidence type="ECO:0000313" key="8">
    <source>
        <dbReference type="Proteomes" id="UP000623172"/>
    </source>
</evidence>
<feature type="domain" description="Flavoprotein" evidence="5">
    <location>
        <begin position="5"/>
        <end position="178"/>
    </location>
</feature>
<dbReference type="GO" id="GO:0046872">
    <property type="term" value="F:metal ion binding"/>
    <property type="evidence" value="ECO:0007669"/>
    <property type="project" value="UniProtKB-KW"/>
</dbReference>
<comment type="catalytic activity">
    <reaction evidence="3 4">
        <text>N-[(R)-4-phosphopantothenoyl]-L-cysteine + H(+) = (R)-4'-phosphopantetheine + CO2</text>
        <dbReference type="Rhea" id="RHEA:16793"/>
        <dbReference type="ChEBI" id="CHEBI:15378"/>
        <dbReference type="ChEBI" id="CHEBI:16526"/>
        <dbReference type="ChEBI" id="CHEBI:59458"/>
        <dbReference type="ChEBI" id="CHEBI:61723"/>
        <dbReference type="EC" id="4.1.1.36"/>
    </reaction>
</comment>
<evidence type="ECO:0000256" key="4">
    <source>
        <dbReference type="RuleBase" id="RU364078"/>
    </source>
</evidence>
<dbReference type="NCBIfam" id="TIGR00521">
    <property type="entry name" value="coaBC_dfp"/>
    <property type="match status" value="1"/>
</dbReference>
<feature type="binding site" evidence="3">
    <location>
        <position position="288"/>
    </location>
    <ligand>
        <name>CTP</name>
        <dbReference type="ChEBI" id="CHEBI:37563"/>
    </ligand>
</feature>
<keyword evidence="2 3" id="KW-0456">Lyase</keyword>
<feature type="binding site" evidence="3">
    <location>
        <position position="278"/>
    </location>
    <ligand>
        <name>CTP</name>
        <dbReference type="ChEBI" id="CHEBI:37563"/>
    </ligand>
</feature>
<keyword evidence="3" id="KW-0460">Magnesium</keyword>
<dbReference type="GO" id="GO:0004633">
    <property type="term" value="F:phosphopantothenoylcysteine decarboxylase activity"/>
    <property type="evidence" value="ECO:0007669"/>
    <property type="project" value="UniProtKB-UniRule"/>
</dbReference>
<gene>
    <name evidence="3 7" type="primary">coaBC</name>
    <name evidence="7" type="ORF">H8696_02750</name>
</gene>
<dbReference type="Pfam" id="PF04127">
    <property type="entry name" value="DFP"/>
    <property type="match status" value="1"/>
</dbReference>
<keyword evidence="3 4" id="KW-0436">Ligase</keyword>
<dbReference type="GO" id="GO:0071513">
    <property type="term" value="C:phosphopantothenoylcysteine decarboxylase complex"/>
    <property type="evidence" value="ECO:0007669"/>
    <property type="project" value="TreeGrafter"/>
</dbReference>
<comment type="caution">
    <text evidence="3">Lacks conserved residue(s) required for the propagation of feature annotation.</text>
</comment>
<evidence type="ECO:0000259" key="6">
    <source>
        <dbReference type="Pfam" id="PF04127"/>
    </source>
</evidence>
<dbReference type="GO" id="GO:0010181">
    <property type="term" value="F:FMN binding"/>
    <property type="evidence" value="ECO:0007669"/>
    <property type="project" value="UniProtKB-UniRule"/>
</dbReference>
<feature type="active site" description="Proton donor" evidence="3">
    <location>
        <position position="157"/>
    </location>
</feature>
<evidence type="ECO:0000259" key="5">
    <source>
        <dbReference type="Pfam" id="PF02441"/>
    </source>
</evidence>
<feature type="binding site" evidence="3">
    <location>
        <position position="343"/>
    </location>
    <ligand>
        <name>CTP</name>
        <dbReference type="ChEBI" id="CHEBI:37563"/>
    </ligand>
</feature>
<comment type="pathway">
    <text evidence="3 4">Cofactor biosynthesis; coenzyme A biosynthesis; CoA from (R)-pantothenate: step 3/5.</text>
</comment>
<keyword evidence="1 3" id="KW-0210">Decarboxylase</keyword>
<dbReference type="GO" id="GO:0015941">
    <property type="term" value="P:pantothenate catabolic process"/>
    <property type="evidence" value="ECO:0007669"/>
    <property type="project" value="InterPro"/>
</dbReference>
<dbReference type="InterPro" id="IPR007085">
    <property type="entry name" value="DNA/pantothenate-metab_flavo_C"/>
</dbReference>
<dbReference type="Pfam" id="PF02441">
    <property type="entry name" value="Flavoprotein"/>
    <property type="match status" value="1"/>
</dbReference>
<feature type="region of interest" description="Phosphopantothenate--cysteine ligase" evidence="3">
    <location>
        <begin position="190"/>
        <end position="404"/>
    </location>
</feature>
<dbReference type="InterPro" id="IPR035929">
    <property type="entry name" value="CoaB-like_sf"/>
</dbReference>
<dbReference type="RefSeq" id="WP_249314730.1">
    <property type="nucleotide sequence ID" value="NZ_JACRSR010000001.1"/>
</dbReference>
<comment type="function">
    <text evidence="4">Catalyzes two steps in the biosynthesis of coenzyme A. In the first step cysteine is conjugated to 4'-phosphopantothenate to form 4-phosphopantothenoylcysteine, in the latter compound is decarboxylated to form 4'-phosphopantotheine.</text>
</comment>
<keyword evidence="3" id="KW-0511">Multifunctional enzyme</keyword>
<keyword evidence="3 4" id="KW-0288">FMN</keyword>
<dbReference type="Gene3D" id="3.40.50.10300">
    <property type="entry name" value="CoaB-like"/>
    <property type="match status" value="1"/>
</dbReference>
<dbReference type="PANTHER" id="PTHR14359:SF6">
    <property type="entry name" value="PHOSPHOPANTOTHENOYLCYSTEINE DECARBOXYLASE"/>
    <property type="match status" value="1"/>
</dbReference>
<comment type="cofactor">
    <cofactor evidence="3">
        <name>FMN</name>
        <dbReference type="ChEBI" id="CHEBI:58210"/>
    </cofactor>
    <text evidence="3">Binds 1 FMN per subunit.</text>
</comment>
<evidence type="ECO:0000256" key="3">
    <source>
        <dbReference type="HAMAP-Rule" id="MF_02225"/>
    </source>
</evidence>
<sequence length="404" mass="43284">MNMAKTVVLGVTGGIAAYKACELTSLLVKAGVEVYGILTENAAKFVSPMVFESLTRHEWVVDMFERPSHRDIEHISLAQRADLFLIAPATANFMAKMAAGIADDMLTTTVLATKAPVLVAPAMNVNMWENPVTQRNFADLKGLGVHFVEPAVGRLACGDVGRGKLAPVEEIYEAAMDLLEPRRDLEGLKVLVTAGPTREAIDPVRFIGNHSSGKMGYALAERAKARGASVTLITGPVEIAPPSGVTVVPVTTTEEMLQAARTAFPEADITIKAAAPADFRAKYPRTEKIKKEADRDDFVLELVKNPDIAKTLGEMKKPGQVLVGFAAETGSLFTNARAKVLSKHLDFIVANDVTRAGAGFGTDTNIVTLIDGEGDGVELPLMDKKAVADRVLDEALAVHRRKNG</sequence>
<dbReference type="EMBL" id="JACRSR010000001">
    <property type="protein sequence ID" value="MBC8530762.1"/>
    <property type="molecule type" value="Genomic_DNA"/>
</dbReference>
<dbReference type="InterPro" id="IPR003382">
    <property type="entry name" value="Flavoprotein"/>
</dbReference>
<keyword evidence="8" id="KW-1185">Reference proteome</keyword>
<reference evidence="7" key="1">
    <citation type="submission" date="2020-08" db="EMBL/GenBank/DDBJ databases">
        <title>Genome public.</title>
        <authorList>
            <person name="Liu C."/>
            <person name="Sun Q."/>
        </authorList>
    </citation>
    <scope>NUCLEOTIDE SEQUENCE</scope>
    <source>
        <strain evidence="7">NSJ-53</strain>
    </source>
</reference>
<proteinExistence type="inferred from homology"/>
<comment type="similarity">
    <text evidence="3 4">In the N-terminal section; belongs to the HFCD (homo-oligomeric flavin containing Cys decarboxylase) superfamily.</text>
</comment>
<evidence type="ECO:0000313" key="7">
    <source>
        <dbReference type="EMBL" id="MBC8530762.1"/>
    </source>
</evidence>
<comment type="pathway">
    <text evidence="3 4">Cofactor biosynthesis; coenzyme A biosynthesis; CoA from (R)-pantothenate: step 2/5.</text>
</comment>
<dbReference type="InterPro" id="IPR005252">
    <property type="entry name" value="CoaBC"/>
</dbReference>
<dbReference type="Proteomes" id="UP000623172">
    <property type="component" value="Unassembled WGS sequence"/>
</dbReference>
<protein>
    <recommendedName>
        <fullName evidence="3">Coenzyme A biosynthesis bifunctional protein CoaBC</fullName>
    </recommendedName>
    <alternativeName>
        <fullName evidence="3">DNA/pantothenate metabolism flavoprotein</fullName>
    </alternativeName>
    <alternativeName>
        <fullName evidence="3">Phosphopantothenoylcysteine synthetase/decarboxylase</fullName>
        <shortName evidence="3">PPCS-PPCDC</shortName>
    </alternativeName>
    <domain>
        <recommendedName>
            <fullName evidence="3">Phosphopantothenoylcysteine decarboxylase</fullName>
            <shortName evidence="3">PPC decarboxylase</shortName>
            <shortName evidence="3">PPC-DC</shortName>
            <ecNumber evidence="3">4.1.1.36</ecNumber>
        </recommendedName>
        <alternativeName>
            <fullName evidence="3">CoaC</fullName>
        </alternativeName>
    </domain>
    <domain>
        <recommendedName>
            <fullName evidence="3">Phosphopantothenate--cysteine ligase</fullName>
            <ecNumber evidence="3">6.3.2.5</ecNumber>
        </recommendedName>
        <alternativeName>
            <fullName evidence="3">CoaB</fullName>
        </alternativeName>
        <alternativeName>
            <fullName evidence="3">Phosphopantothenoylcysteine synthetase</fullName>
            <shortName evidence="3">PPC synthetase</shortName>
            <shortName evidence="3">PPC-S</shortName>
        </alternativeName>
    </domain>
</protein>
<feature type="domain" description="DNA/pantothenate metabolism flavoprotein C-terminal" evidence="6">
    <location>
        <begin position="185"/>
        <end position="395"/>
    </location>
</feature>
<dbReference type="EC" id="4.1.1.36" evidence="3"/>
<dbReference type="InterPro" id="IPR036551">
    <property type="entry name" value="Flavin_trans-like"/>
</dbReference>
<comment type="caution">
    <text evidence="7">The sequence shown here is derived from an EMBL/GenBank/DDBJ whole genome shotgun (WGS) entry which is preliminary data.</text>
</comment>
<feature type="region of interest" description="Phosphopantothenoylcysteine decarboxylase" evidence="3">
    <location>
        <begin position="1"/>
        <end position="189"/>
    </location>
</feature>
<comment type="function">
    <text evidence="3">Catalyzes two sequential steps in the biosynthesis of coenzyme A. In the first step cysteine is conjugated to 4'-phosphopantothenate to form 4-phosphopantothenoylcysteine. In the second step the latter compound is decarboxylated to form 4'-phosphopantotheine.</text>
</comment>
<dbReference type="PANTHER" id="PTHR14359">
    <property type="entry name" value="HOMO-OLIGOMERIC FLAVIN CONTAINING CYS DECARBOXYLASE FAMILY"/>
    <property type="match status" value="1"/>
</dbReference>
<dbReference type="SUPFAM" id="SSF52507">
    <property type="entry name" value="Homo-oligomeric flavin-containing Cys decarboxylases, HFCD"/>
    <property type="match status" value="1"/>
</dbReference>
<accession>A0A926HKA3</accession>
<evidence type="ECO:0000256" key="2">
    <source>
        <dbReference type="ARBA" id="ARBA00023239"/>
    </source>
</evidence>
<comment type="catalytic activity">
    <reaction evidence="3 4">
        <text>(R)-4'-phosphopantothenate + L-cysteine + CTP = N-[(R)-4-phosphopantothenoyl]-L-cysteine + CMP + diphosphate + H(+)</text>
        <dbReference type="Rhea" id="RHEA:19397"/>
        <dbReference type="ChEBI" id="CHEBI:10986"/>
        <dbReference type="ChEBI" id="CHEBI:15378"/>
        <dbReference type="ChEBI" id="CHEBI:33019"/>
        <dbReference type="ChEBI" id="CHEBI:35235"/>
        <dbReference type="ChEBI" id="CHEBI:37563"/>
        <dbReference type="ChEBI" id="CHEBI:59458"/>
        <dbReference type="ChEBI" id="CHEBI:60377"/>
        <dbReference type="EC" id="6.3.2.5"/>
    </reaction>
</comment>
<comment type="cofactor">
    <cofactor evidence="3">
        <name>Mg(2+)</name>
        <dbReference type="ChEBI" id="CHEBI:18420"/>
    </cofactor>
</comment>
<dbReference type="AlphaFoldDB" id="A0A926HKA3"/>
<dbReference type="Gene3D" id="3.40.50.1950">
    <property type="entry name" value="Flavin prenyltransferase-like"/>
    <property type="match status" value="1"/>
</dbReference>